<keyword evidence="3 7" id="KW-0479">Metal-binding</keyword>
<dbReference type="OrthoDB" id="334894at2"/>
<accession>A0A4R1CIM9</accession>
<dbReference type="InterPro" id="IPR036291">
    <property type="entry name" value="NAD(P)-bd_dom_sf"/>
</dbReference>
<comment type="cofactor">
    <cofactor evidence="1 7">
        <name>Zn(2+)</name>
        <dbReference type="ChEBI" id="CHEBI:29105"/>
    </cofactor>
</comment>
<evidence type="ECO:0000259" key="8">
    <source>
        <dbReference type="SMART" id="SM00829"/>
    </source>
</evidence>
<name>A0A4R1CIM9_9ACTN</name>
<evidence type="ECO:0000313" key="10">
    <source>
        <dbReference type="Proteomes" id="UP000295453"/>
    </source>
</evidence>
<evidence type="ECO:0000256" key="7">
    <source>
        <dbReference type="RuleBase" id="RU361277"/>
    </source>
</evidence>
<dbReference type="EMBL" id="SJZJ01000001">
    <property type="protein sequence ID" value="TCJ31099.1"/>
    <property type="molecule type" value="Genomic_DNA"/>
</dbReference>
<dbReference type="PROSITE" id="PS00059">
    <property type="entry name" value="ADH_ZINC"/>
    <property type="match status" value="1"/>
</dbReference>
<dbReference type="AlphaFoldDB" id="A0A4R1CIM9"/>
<keyword evidence="5" id="KW-0560">Oxidoreductase</keyword>
<dbReference type="SUPFAM" id="SSF51735">
    <property type="entry name" value="NAD(P)-binding Rossmann-fold domains"/>
    <property type="match status" value="1"/>
</dbReference>
<dbReference type="RefSeq" id="WP_131580886.1">
    <property type="nucleotide sequence ID" value="NZ_SJZJ01000001.1"/>
</dbReference>
<dbReference type="GO" id="GO:0008270">
    <property type="term" value="F:zinc ion binding"/>
    <property type="evidence" value="ECO:0007669"/>
    <property type="project" value="InterPro"/>
</dbReference>
<proteinExistence type="inferred from homology"/>
<dbReference type="InterPro" id="IPR020843">
    <property type="entry name" value="ER"/>
</dbReference>
<feature type="domain" description="Enoyl reductase (ER)" evidence="8">
    <location>
        <begin position="11"/>
        <end position="361"/>
    </location>
</feature>
<dbReference type="Proteomes" id="UP000295453">
    <property type="component" value="Unassembled WGS sequence"/>
</dbReference>
<dbReference type="Pfam" id="PF08240">
    <property type="entry name" value="ADH_N"/>
    <property type="match status" value="1"/>
</dbReference>
<evidence type="ECO:0000256" key="3">
    <source>
        <dbReference type="ARBA" id="ARBA00022723"/>
    </source>
</evidence>
<comment type="caution">
    <text evidence="9">The sequence shown here is derived from an EMBL/GenBank/DDBJ whole genome shotgun (WGS) entry which is preliminary data.</text>
</comment>
<reference evidence="9 10" key="1">
    <citation type="submission" date="2019-03" db="EMBL/GenBank/DDBJ databases">
        <authorList>
            <person name="Kim M.K.M."/>
        </authorList>
    </citation>
    <scope>NUCLEOTIDE SEQUENCE [LARGE SCALE GENOMIC DNA]</scope>
    <source>
        <strain evidence="9 10">18JY15-6</strain>
    </source>
</reference>
<evidence type="ECO:0000313" key="9">
    <source>
        <dbReference type="EMBL" id="TCJ31099.1"/>
    </source>
</evidence>
<dbReference type="SUPFAM" id="SSF50129">
    <property type="entry name" value="GroES-like"/>
    <property type="match status" value="2"/>
</dbReference>
<dbReference type="GO" id="GO:0051903">
    <property type="term" value="F:S-(hydroxymethyl)glutathione dehydrogenase [NAD(P)+] activity"/>
    <property type="evidence" value="ECO:0007669"/>
    <property type="project" value="TreeGrafter"/>
</dbReference>
<dbReference type="PANTHER" id="PTHR43880">
    <property type="entry name" value="ALCOHOL DEHYDROGENASE"/>
    <property type="match status" value="1"/>
</dbReference>
<keyword evidence="6" id="KW-0520">NAD</keyword>
<dbReference type="Pfam" id="PF00107">
    <property type="entry name" value="ADH_zinc_N"/>
    <property type="match status" value="1"/>
</dbReference>
<keyword evidence="4 7" id="KW-0862">Zinc</keyword>
<dbReference type="Gene3D" id="3.90.180.10">
    <property type="entry name" value="Medium-chain alcohol dehydrogenases, catalytic domain"/>
    <property type="match status" value="1"/>
</dbReference>
<evidence type="ECO:0000256" key="1">
    <source>
        <dbReference type="ARBA" id="ARBA00001947"/>
    </source>
</evidence>
<dbReference type="SMART" id="SM00829">
    <property type="entry name" value="PKS_ER"/>
    <property type="match status" value="1"/>
</dbReference>
<sequence>MIETTAAVLTAVNKPLELTTIRVDDPEPHEVRIAVSSVGLCHSDLHYMTGTVPTELPVVVGHEVAGVVEAVGSEVTSLQVGDRVTGALTPSCGRCVNCEAGHSTQCLRLDDVRRRQRPAFETLDGRPIERLASVGAFSQHILMRDNAVVKLPDDVPLHVGCLLSCCIVTGVGAVFRGAQVRPGSTVAVIGCGGVGSAIIQGARLAGASAIVAIDLDEDRLKAALTYGATHVINGGEGDTVEELHRLLGDGVDYAFEAVGSARTAQTALALARATGTACLVGIAPMGTELSVPALDFFFQEKRLIGSYMGSGQAREDIAQFARLYQQGRLLLDEMVTRVIPFAEINEGFELMKSGDVTRIVVDLQS</sequence>
<dbReference type="PANTHER" id="PTHR43880:SF12">
    <property type="entry name" value="ALCOHOL DEHYDROGENASE CLASS-3"/>
    <property type="match status" value="1"/>
</dbReference>
<dbReference type="InterPro" id="IPR013154">
    <property type="entry name" value="ADH-like_N"/>
</dbReference>
<dbReference type="InterPro" id="IPR002328">
    <property type="entry name" value="ADH_Zn_CS"/>
</dbReference>
<gene>
    <name evidence="9" type="ORF">EPD65_00555</name>
</gene>
<dbReference type="InterPro" id="IPR013149">
    <property type="entry name" value="ADH-like_C"/>
</dbReference>
<comment type="similarity">
    <text evidence="2 7">Belongs to the zinc-containing alcohol dehydrogenase family.</text>
</comment>
<dbReference type="GO" id="GO:0005829">
    <property type="term" value="C:cytosol"/>
    <property type="evidence" value="ECO:0007669"/>
    <property type="project" value="TreeGrafter"/>
</dbReference>
<dbReference type="InterPro" id="IPR011032">
    <property type="entry name" value="GroES-like_sf"/>
</dbReference>
<dbReference type="CDD" id="cd08279">
    <property type="entry name" value="Zn_ADH_class_III"/>
    <property type="match status" value="1"/>
</dbReference>
<evidence type="ECO:0000256" key="6">
    <source>
        <dbReference type="ARBA" id="ARBA00023027"/>
    </source>
</evidence>
<dbReference type="Gene3D" id="3.40.50.720">
    <property type="entry name" value="NAD(P)-binding Rossmann-like Domain"/>
    <property type="match status" value="1"/>
</dbReference>
<keyword evidence="10" id="KW-1185">Reference proteome</keyword>
<dbReference type="FunFam" id="3.40.50.720:FF:000003">
    <property type="entry name" value="S-(hydroxymethyl)glutathione dehydrogenase"/>
    <property type="match status" value="1"/>
</dbReference>
<evidence type="ECO:0000256" key="4">
    <source>
        <dbReference type="ARBA" id="ARBA00022833"/>
    </source>
</evidence>
<evidence type="ECO:0000256" key="2">
    <source>
        <dbReference type="ARBA" id="ARBA00008072"/>
    </source>
</evidence>
<dbReference type="GO" id="GO:0046294">
    <property type="term" value="P:formaldehyde catabolic process"/>
    <property type="evidence" value="ECO:0007669"/>
    <property type="project" value="TreeGrafter"/>
</dbReference>
<organism evidence="9 10">
    <name type="scientific">Nocardioides jejuensis</name>
    <dbReference type="NCBI Taxonomy" id="2502782"/>
    <lineage>
        <taxon>Bacteria</taxon>
        <taxon>Bacillati</taxon>
        <taxon>Actinomycetota</taxon>
        <taxon>Actinomycetes</taxon>
        <taxon>Propionibacteriales</taxon>
        <taxon>Nocardioidaceae</taxon>
        <taxon>Nocardioides</taxon>
    </lineage>
</organism>
<evidence type="ECO:0000256" key="5">
    <source>
        <dbReference type="ARBA" id="ARBA00023002"/>
    </source>
</evidence>
<protein>
    <submittedName>
        <fullName evidence="9">Zn-dependent alcohol dehydrogenase</fullName>
    </submittedName>
</protein>